<sequence length="56" mass="5868">MTTDLATTLTARDRAVLATLASGRGALVGDRILVDGVPLADQFVVMRLRDAGLLEA</sequence>
<accession>A0ABT7M7G8</accession>
<evidence type="ECO:0000313" key="1">
    <source>
        <dbReference type="EMBL" id="MDL5156623.1"/>
    </source>
</evidence>
<dbReference type="EMBL" id="JASVWF010000002">
    <property type="protein sequence ID" value="MDL5156623.1"/>
    <property type="molecule type" value="Genomic_DNA"/>
</dbReference>
<gene>
    <name evidence="1" type="ORF">QRT03_11685</name>
</gene>
<name>A0ABT7M7G8_9PSEU</name>
<dbReference type="RefSeq" id="WP_286052936.1">
    <property type="nucleotide sequence ID" value="NZ_JASVWF010000002.1"/>
</dbReference>
<proteinExistence type="predicted"/>
<dbReference type="Proteomes" id="UP001231924">
    <property type="component" value="Unassembled WGS sequence"/>
</dbReference>
<keyword evidence="2" id="KW-1185">Reference proteome</keyword>
<protein>
    <recommendedName>
        <fullName evidence="3">AsnC family transcriptional regulator</fullName>
    </recommendedName>
</protein>
<organism evidence="1 2">
    <name type="scientific">Actinomycetospora termitidis</name>
    <dbReference type="NCBI Taxonomy" id="3053470"/>
    <lineage>
        <taxon>Bacteria</taxon>
        <taxon>Bacillati</taxon>
        <taxon>Actinomycetota</taxon>
        <taxon>Actinomycetes</taxon>
        <taxon>Pseudonocardiales</taxon>
        <taxon>Pseudonocardiaceae</taxon>
        <taxon>Actinomycetospora</taxon>
    </lineage>
</organism>
<evidence type="ECO:0008006" key="3">
    <source>
        <dbReference type="Google" id="ProtNLM"/>
    </source>
</evidence>
<reference evidence="1 2" key="1">
    <citation type="submission" date="2023-06" db="EMBL/GenBank/DDBJ databases">
        <title>Actinomycetospora Odt1-22.</title>
        <authorList>
            <person name="Supong K."/>
        </authorList>
    </citation>
    <scope>NUCLEOTIDE SEQUENCE [LARGE SCALE GENOMIC DNA]</scope>
    <source>
        <strain evidence="1 2">Odt1-22</strain>
    </source>
</reference>
<evidence type="ECO:0000313" key="2">
    <source>
        <dbReference type="Proteomes" id="UP001231924"/>
    </source>
</evidence>
<comment type="caution">
    <text evidence="1">The sequence shown here is derived from an EMBL/GenBank/DDBJ whole genome shotgun (WGS) entry which is preliminary data.</text>
</comment>